<keyword evidence="3 4" id="KW-0862">Zinc</keyword>
<comment type="similarity">
    <text evidence="3">Belongs to the sirtuin family. Class III subfamily.</text>
</comment>
<keyword evidence="3" id="KW-0963">Cytoplasm</keyword>
<sequence>MFDPTDPLRGPTGRLTRARRLLEQAERVLVLTGAGISAESGVPTFRDPMTGLWAHRRPEELATPEAFAHDPRLVWEWYEWRRAQLRACAPNAAHHALAEWIAASPGGRRLYTQNVDGLHHRALEERDKPIPDGAHPRTLHGDLFGNRCSHCAWTERAREPLDTSSEHTLPRCPDCGGAVRPAVVWFGEALDTELLEQAMSDAQRADVCLVVGTSALVHPAASLPRIVDRSGGVIIEVNPQPTPLTAEAAVHIAGAAGAVLPELLM</sequence>
<dbReference type="CDD" id="cd01412">
    <property type="entry name" value="SIRT5_Af1_CobB"/>
    <property type="match status" value="1"/>
</dbReference>
<name>A0ABU9E987_9BACT</name>
<evidence type="ECO:0000313" key="6">
    <source>
        <dbReference type="EMBL" id="MEK9500165.1"/>
    </source>
</evidence>
<feature type="active site" description="Proton acceptor" evidence="3 4">
    <location>
        <position position="140"/>
    </location>
</feature>
<dbReference type="SUPFAM" id="SSF52467">
    <property type="entry name" value="DHS-like NAD/FAD-binding domain"/>
    <property type="match status" value="1"/>
</dbReference>
<comment type="subcellular location">
    <subcellularLocation>
        <location evidence="3">Cytoplasm</location>
    </subcellularLocation>
</comment>
<keyword evidence="2 3" id="KW-0520">NAD</keyword>
<dbReference type="InterPro" id="IPR026590">
    <property type="entry name" value="Ssirtuin_cat_dom"/>
</dbReference>
<keyword evidence="6" id="KW-0012">Acyltransferase</keyword>
<dbReference type="Gene3D" id="3.30.1600.10">
    <property type="entry name" value="SIR2/SIRT2 'Small Domain"/>
    <property type="match status" value="1"/>
</dbReference>
<dbReference type="NCBIfam" id="NF001753">
    <property type="entry name" value="PRK00481.1-3"/>
    <property type="match status" value="1"/>
</dbReference>
<organism evidence="6 7">
    <name type="scientific">Gaopeijia maritima</name>
    <dbReference type="NCBI Taxonomy" id="3119007"/>
    <lineage>
        <taxon>Bacteria</taxon>
        <taxon>Pseudomonadati</taxon>
        <taxon>Gemmatimonadota</taxon>
        <taxon>Longimicrobiia</taxon>
        <taxon>Gaopeijiales</taxon>
        <taxon>Gaopeijiaceae</taxon>
        <taxon>Gaopeijia</taxon>
    </lineage>
</organism>
<feature type="binding site" evidence="3 4">
    <location>
        <position position="151"/>
    </location>
    <ligand>
        <name>Zn(2+)</name>
        <dbReference type="ChEBI" id="CHEBI:29105"/>
    </ligand>
</feature>
<comment type="domain">
    <text evidence="3">2 residues (Tyr-78 and Arg-81) present in a large hydrophobic pocket are probably involved in substrate specificity. They are important for desuccinylation activity, but dispensable for deacetylation activity.</text>
</comment>
<comment type="catalytic activity">
    <reaction evidence="3">
        <text>N(6)-acetyl-L-lysyl-[protein] + NAD(+) + H2O = 2''-O-acetyl-ADP-D-ribose + nicotinamide + L-lysyl-[protein]</text>
        <dbReference type="Rhea" id="RHEA:43636"/>
        <dbReference type="Rhea" id="RHEA-COMP:9752"/>
        <dbReference type="Rhea" id="RHEA-COMP:10731"/>
        <dbReference type="ChEBI" id="CHEBI:15377"/>
        <dbReference type="ChEBI" id="CHEBI:17154"/>
        <dbReference type="ChEBI" id="CHEBI:29969"/>
        <dbReference type="ChEBI" id="CHEBI:57540"/>
        <dbReference type="ChEBI" id="CHEBI:61930"/>
        <dbReference type="ChEBI" id="CHEBI:83767"/>
        <dbReference type="EC" id="2.3.1.286"/>
    </reaction>
</comment>
<dbReference type="Proteomes" id="UP001484239">
    <property type="component" value="Unassembled WGS sequence"/>
</dbReference>
<reference evidence="6 7" key="1">
    <citation type="submission" date="2024-02" db="EMBL/GenBank/DDBJ databases">
        <title>A novel Gemmatimonadota bacterium.</title>
        <authorList>
            <person name="Du Z.-J."/>
            <person name="Ye Y.-Q."/>
        </authorList>
    </citation>
    <scope>NUCLEOTIDE SEQUENCE [LARGE SCALE GENOMIC DNA]</scope>
    <source>
        <strain evidence="6 7">DH-20</strain>
    </source>
</reference>
<dbReference type="InterPro" id="IPR050134">
    <property type="entry name" value="NAD-dep_sirtuin_deacylases"/>
</dbReference>
<feature type="binding site" evidence="3">
    <location>
        <begin position="238"/>
        <end position="240"/>
    </location>
    <ligand>
        <name>NAD(+)</name>
        <dbReference type="ChEBI" id="CHEBI:57540"/>
    </ligand>
</feature>
<dbReference type="RefSeq" id="WP_405286364.1">
    <property type="nucleotide sequence ID" value="NZ_JBBHLI010000002.1"/>
</dbReference>
<dbReference type="InterPro" id="IPR026591">
    <property type="entry name" value="Sirtuin_cat_small_dom_sf"/>
</dbReference>
<evidence type="ECO:0000256" key="4">
    <source>
        <dbReference type="PROSITE-ProRule" id="PRU00236"/>
    </source>
</evidence>
<keyword evidence="1 6" id="KW-0808">Transferase</keyword>
<dbReference type="InterPro" id="IPR029035">
    <property type="entry name" value="DHS-like_NAD/FAD-binding_dom"/>
</dbReference>
<evidence type="ECO:0000256" key="1">
    <source>
        <dbReference type="ARBA" id="ARBA00022679"/>
    </source>
</evidence>
<feature type="binding site" evidence="3">
    <location>
        <begin position="212"/>
        <end position="214"/>
    </location>
    <ligand>
        <name>NAD(+)</name>
        <dbReference type="ChEBI" id="CHEBI:57540"/>
    </ligand>
</feature>
<comment type="caution">
    <text evidence="3">Lacks conserved residue(s) required for the propagation of feature annotation.</text>
</comment>
<dbReference type="GO" id="GO:0034979">
    <property type="term" value="F:NAD-dependent protein lysine deacetylase activity"/>
    <property type="evidence" value="ECO:0007669"/>
    <property type="project" value="UniProtKB-EC"/>
</dbReference>
<comment type="caution">
    <text evidence="6">The sequence shown here is derived from an EMBL/GenBank/DDBJ whole genome shotgun (WGS) entry which is preliminary data.</text>
</comment>
<dbReference type="Pfam" id="PF02146">
    <property type="entry name" value="SIR2"/>
    <property type="match status" value="1"/>
</dbReference>
<keyword evidence="7" id="KW-1185">Reference proteome</keyword>
<feature type="domain" description="Deacetylase sirtuin-type" evidence="5">
    <location>
        <begin position="7"/>
        <end position="265"/>
    </location>
</feature>
<dbReference type="PROSITE" id="PS50305">
    <property type="entry name" value="SIRTUIN"/>
    <property type="match status" value="1"/>
</dbReference>
<feature type="binding site" evidence="3">
    <location>
        <position position="81"/>
    </location>
    <ligand>
        <name>substrate</name>
    </ligand>
</feature>
<dbReference type="PANTHER" id="PTHR11085">
    <property type="entry name" value="NAD-DEPENDENT PROTEIN DEACYLASE SIRTUIN-5, MITOCHONDRIAL-RELATED"/>
    <property type="match status" value="1"/>
</dbReference>
<feature type="binding site" evidence="3 4">
    <location>
        <position position="172"/>
    </location>
    <ligand>
        <name>Zn(2+)</name>
        <dbReference type="ChEBI" id="CHEBI:29105"/>
    </ligand>
</feature>
<accession>A0ABU9E987</accession>
<dbReference type="Gene3D" id="3.40.50.1220">
    <property type="entry name" value="TPP-binding domain"/>
    <property type="match status" value="1"/>
</dbReference>
<dbReference type="InterPro" id="IPR027546">
    <property type="entry name" value="Sirtuin_class_III"/>
</dbReference>
<feature type="binding site" evidence="3 4">
    <location>
        <position position="175"/>
    </location>
    <ligand>
        <name>Zn(2+)</name>
        <dbReference type="ChEBI" id="CHEBI:29105"/>
    </ligand>
</feature>
<evidence type="ECO:0000256" key="3">
    <source>
        <dbReference type="HAMAP-Rule" id="MF_01121"/>
    </source>
</evidence>
<dbReference type="InterPro" id="IPR003000">
    <property type="entry name" value="Sirtuin"/>
</dbReference>
<proteinExistence type="inferred from homology"/>
<comment type="function">
    <text evidence="3">NAD-dependent lysine deacetylase and desuccinylase that specifically removes acetyl and succinyl groups on target proteins. Modulates the activities of several proteins which are inactive in their acylated form.</text>
</comment>
<feature type="binding site" evidence="3">
    <location>
        <begin position="113"/>
        <end position="116"/>
    </location>
    <ligand>
        <name>NAD(+)</name>
        <dbReference type="ChEBI" id="CHEBI:57540"/>
    </ligand>
</feature>
<feature type="binding site" evidence="3 4">
    <location>
        <position position="148"/>
    </location>
    <ligand>
        <name>Zn(2+)</name>
        <dbReference type="ChEBI" id="CHEBI:29105"/>
    </ligand>
</feature>
<protein>
    <recommendedName>
        <fullName evidence="3">NAD-dependent protein deacylase</fullName>
        <ecNumber evidence="3">2.3.1.286</ecNumber>
    </recommendedName>
    <alternativeName>
        <fullName evidence="3">Regulatory protein SIR2 homolog</fullName>
    </alternativeName>
</protein>
<evidence type="ECO:0000313" key="7">
    <source>
        <dbReference type="Proteomes" id="UP001484239"/>
    </source>
</evidence>
<evidence type="ECO:0000259" key="5">
    <source>
        <dbReference type="PROSITE" id="PS50305"/>
    </source>
</evidence>
<dbReference type="HAMAP" id="MF_01121">
    <property type="entry name" value="Sirtuin_ClassIII"/>
    <property type="match status" value="1"/>
</dbReference>
<dbReference type="PANTHER" id="PTHR11085:SF10">
    <property type="entry name" value="NAD-DEPENDENT PROTEIN DEACYLASE SIRTUIN-5, MITOCHONDRIAL-RELATED"/>
    <property type="match status" value="1"/>
</dbReference>
<comment type="catalytic activity">
    <reaction evidence="3">
        <text>N(6)-succinyl-L-lysyl-[protein] + NAD(+) + H2O = 2''-O-succinyl-ADP-D-ribose + nicotinamide + L-lysyl-[protein]</text>
        <dbReference type="Rhea" id="RHEA:47668"/>
        <dbReference type="Rhea" id="RHEA-COMP:9752"/>
        <dbReference type="Rhea" id="RHEA-COMP:11877"/>
        <dbReference type="ChEBI" id="CHEBI:15377"/>
        <dbReference type="ChEBI" id="CHEBI:17154"/>
        <dbReference type="ChEBI" id="CHEBI:29969"/>
        <dbReference type="ChEBI" id="CHEBI:57540"/>
        <dbReference type="ChEBI" id="CHEBI:87830"/>
        <dbReference type="ChEBI" id="CHEBI:87832"/>
    </reaction>
</comment>
<comment type="cofactor">
    <cofactor evidence="3">
        <name>Zn(2+)</name>
        <dbReference type="ChEBI" id="CHEBI:29105"/>
    </cofactor>
    <text evidence="3">Binds 1 zinc ion per subunit.</text>
</comment>
<dbReference type="EC" id="2.3.1.286" evidence="3"/>
<dbReference type="EMBL" id="JBBHLI010000002">
    <property type="protein sequence ID" value="MEK9500165.1"/>
    <property type="molecule type" value="Genomic_DNA"/>
</dbReference>
<keyword evidence="3 4" id="KW-0479">Metal-binding</keyword>
<evidence type="ECO:0000256" key="2">
    <source>
        <dbReference type="ARBA" id="ARBA00023027"/>
    </source>
</evidence>
<gene>
    <name evidence="3" type="primary">cobB</name>
    <name evidence="6" type="ORF">WI372_04190</name>
</gene>
<feature type="binding site" evidence="3">
    <location>
        <position position="256"/>
    </location>
    <ligand>
        <name>NAD(+)</name>
        <dbReference type="ChEBI" id="CHEBI:57540"/>
    </ligand>
</feature>
<feature type="binding site" evidence="3">
    <location>
        <position position="78"/>
    </location>
    <ligand>
        <name>substrate</name>
    </ligand>
</feature>